<dbReference type="PANTHER" id="PTHR47723">
    <property type="entry name" value="OS05G0353850 PROTEIN"/>
    <property type="match status" value="1"/>
</dbReference>
<dbReference type="InterPro" id="IPR000477">
    <property type="entry name" value="RT_dom"/>
</dbReference>
<dbReference type="SUPFAM" id="SSF53098">
    <property type="entry name" value="Ribonuclease H-like"/>
    <property type="match status" value="1"/>
</dbReference>
<comment type="caution">
    <text evidence="3">The sequence shown here is derived from an EMBL/GenBank/DDBJ whole genome shotgun (WGS) entry which is preliminary data.</text>
</comment>
<dbReference type="CDD" id="cd06222">
    <property type="entry name" value="RNase_H_like"/>
    <property type="match status" value="1"/>
</dbReference>
<evidence type="ECO:0000313" key="4">
    <source>
        <dbReference type="Proteomes" id="UP001281410"/>
    </source>
</evidence>
<dbReference type="InterPro" id="IPR036397">
    <property type="entry name" value="RNaseH_sf"/>
</dbReference>
<reference evidence="3" key="1">
    <citation type="journal article" date="2023" name="Plant J.">
        <title>Genome sequences and population genomics provide insights into the demographic history, inbreeding, and mutation load of two 'living fossil' tree species of Dipteronia.</title>
        <authorList>
            <person name="Feng Y."/>
            <person name="Comes H.P."/>
            <person name="Chen J."/>
            <person name="Zhu S."/>
            <person name="Lu R."/>
            <person name="Zhang X."/>
            <person name="Li P."/>
            <person name="Qiu J."/>
            <person name="Olsen K.M."/>
            <person name="Qiu Y."/>
        </authorList>
    </citation>
    <scope>NUCLEOTIDE SEQUENCE</scope>
    <source>
        <strain evidence="3">NBL</strain>
    </source>
</reference>
<dbReference type="GO" id="GO:0003676">
    <property type="term" value="F:nucleic acid binding"/>
    <property type="evidence" value="ECO:0007669"/>
    <property type="project" value="InterPro"/>
</dbReference>
<dbReference type="EMBL" id="JANJYJ010000001">
    <property type="protein sequence ID" value="KAK3229534.1"/>
    <property type="molecule type" value="Genomic_DNA"/>
</dbReference>
<dbReference type="InterPro" id="IPR002156">
    <property type="entry name" value="RNaseH_domain"/>
</dbReference>
<dbReference type="AlphaFoldDB" id="A0AAE0B5K3"/>
<dbReference type="Proteomes" id="UP001281410">
    <property type="component" value="Unassembled WGS sequence"/>
</dbReference>
<dbReference type="PANTHER" id="PTHR47723:SF19">
    <property type="entry name" value="POLYNUCLEOTIDYL TRANSFERASE, RIBONUCLEASE H-LIKE SUPERFAMILY PROTEIN"/>
    <property type="match status" value="1"/>
</dbReference>
<dbReference type="InterPro" id="IPR044730">
    <property type="entry name" value="RNase_H-like_dom_plant"/>
</dbReference>
<dbReference type="InterPro" id="IPR053151">
    <property type="entry name" value="RNase_H-like"/>
</dbReference>
<dbReference type="InterPro" id="IPR012337">
    <property type="entry name" value="RNaseH-like_sf"/>
</dbReference>
<gene>
    <name evidence="3" type="ORF">Dsin_001415</name>
</gene>
<evidence type="ECO:0000259" key="2">
    <source>
        <dbReference type="Pfam" id="PF13456"/>
    </source>
</evidence>
<evidence type="ECO:0000259" key="1">
    <source>
        <dbReference type="Pfam" id="PF00078"/>
    </source>
</evidence>
<protein>
    <recommendedName>
        <fullName evidence="5">Reverse transcriptase domain-containing protein</fullName>
    </recommendedName>
</protein>
<proteinExistence type="predicted"/>
<keyword evidence="4" id="KW-1185">Reference proteome</keyword>
<feature type="domain" description="Reverse transcriptase" evidence="1">
    <location>
        <begin position="72"/>
        <end position="229"/>
    </location>
</feature>
<accession>A0AAE0B5K3</accession>
<dbReference type="Gene3D" id="3.30.420.10">
    <property type="entry name" value="Ribonuclease H-like superfamily/Ribonuclease H"/>
    <property type="match status" value="1"/>
</dbReference>
<evidence type="ECO:0000313" key="3">
    <source>
        <dbReference type="EMBL" id="KAK3229534.1"/>
    </source>
</evidence>
<name>A0AAE0B5K3_9ROSI</name>
<dbReference type="GO" id="GO:0004523">
    <property type="term" value="F:RNA-DNA hybrid ribonuclease activity"/>
    <property type="evidence" value="ECO:0007669"/>
    <property type="project" value="InterPro"/>
</dbReference>
<dbReference type="Pfam" id="PF00078">
    <property type="entry name" value="RVT_1"/>
    <property type="match status" value="1"/>
</dbReference>
<feature type="domain" description="RNase H type-1" evidence="2">
    <location>
        <begin position="385"/>
        <end position="490"/>
    </location>
</feature>
<evidence type="ECO:0008006" key="5">
    <source>
        <dbReference type="Google" id="ProtNLM"/>
    </source>
</evidence>
<sequence>MEIWISFFNNINCNFFLQTHIRSAILFQNQWSVCKKDLVHLVVGSFKYRSFPIKLNETYIALVPKIPSPRDMTHLRFISLYNTTYKIISKVIVHWLSSLMPDLIIPSQVAFVPGGQIQDNIIVAQEVLHKLKIIKGKKGYFSWKIDIVKAYDRLQWSFIRNVIVEVGLKGSLVDSIMLCVSTVHYKTVLNGELTDSFTPMCGITQREPLSPYLFVLCMEKLSHLVNQKVNVGLWKQASVSQPEIMKECLDLFCNLSWQQVSFSKSHIFCSRNINEILAKSVSTVCGSLLIKNLELLAFMRMEGIVVQISAFGDGLKVEIFQLSLSMKGNQRVWCNRLCKDLLEANLNEISRNVKSFSVAWVPLGEGFVKLNVDRGCIGDVGTISTGGMVRDHLRSWLGGFILNKRIGTVIETELWWLFEGLYMVWRRGFCKVIVKTDSMSIVHFIEKDTNHNHPMFSLIQCWKRLIVAYWNCSVKHVYREGDMVADGLAKLRCYMEFGVLFSEEPPPAILDIVDNDARDLILFRFFLFLG</sequence>
<organism evidence="3 4">
    <name type="scientific">Dipteronia sinensis</name>
    <dbReference type="NCBI Taxonomy" id="43782"/>
    <lineage>
        <taxon>Eukaryota</taxon>
        <taxon>Viridiplantae</taxon>
        <taxon>Streptophyta</taxon>
        <taxon>Embryophyta</taxon>
        <taxon>Tracheophyta</taxon>
        <taxon>Spermatophyta</taxon>
        <taxon>Magnoliopsida</taxon>
        <taxon>eudicotyledons</taxon>
        <taxon>Gunneridae</taxon>
        <taxon>Pentapetalae</taxon>
        <taxon>rosids</taxon>
        <taxon>malvids</taxon>
        <taxon>Sapindales</taxon>
        <taxon>Sapindaceae</taxon>
        <taxon>Hippocastanoideae</taxon>
        <taxon>Acereae</taxon>
        <taxon>Dipteronia</taxon>
    </lineage>
</organism>
<dbReference type="Pfam" id="PF13456">
    <property type="entry name" value="RVT_3"/>
    <property type="match status" value="1"/>
</dbReference>